<feature type="compositionally biased region" description="Polar residues" evidence="1">
    <location>
        <begin position="32"/>
        <end position="45"/>
    </location>
</feature>
<dbReference type="RefSeq" id="WP_306726865.1">
    <property type="nucleotide sequence ID" value="NZ_JAVDDT010000001.1"/>
</dbReference>
<dbReference type="InterPro" id="IPR001633">
    <property type="entry name" value="EAL_dom"/>
</dbReference>
<evidence type="ECO:0000259" key="2">
    <source>
        <dbReference type="PROSITE" id="PS50883"/>
    </source>
</evidence>
<evidence type="ECO:0000256" key="1">
    <source>
        <dbReference type="SAM" id="MobiDB-lite"/>
    </source>
</evidence>
<name>A0ABU0W2Z3_9GAMM</name>
<dbReference type="SUPFAM" id="SSF109604">
    <property type="entry name" value="HD-domain/PDEase-like"/>
    <property type="match status" value="1"/>
</dbReference>
<keyword evidence="5" id="KW-1185">Reference proteome</keyword>
<dbReference type="SUPFAM" id="SSF141868">
    <property type="entry name" value="EAL domain-like"/>
    <property type="match status" value="1"/>
</dbReference>
<dbReference type="PANTHER" id="PTHR33525:SF4">
    <property type="entry name" value="CYCLIC DI-GMP PHOSPHODIESTERASE CDGJ"/>
    <property type="match status" value="1"/>
</dbReference>
<dbReference type="InterPro" id="IPR013976">
    <property type="entry name" value="HDOD"/>
</dbReference>
<gene>
    <name evidence="4" type="ORF">RBH19_00610</name>
</gene>
<feature type="domain" description="HDOD" evidence="3">
    <location>
        <begin position="247"/>
        <end position="442"/>
    </location>
</feature>
<protein>
    <submittedName>
        <fullName evidence="4">EAL domain-containing protein</fullName>
    </submittedName>
</protein>
<sequence length="457" mass="52051">MLRTLLSRFRSADKTEAVAGRQEVATDRVKTSSRPSQTNGQTRRQPNLPELFVGRQPIVNNRREIVAWQLLFRNDLLTDAADIHDDVAATGDVLLNTLNNLGLEKVMGNGVAFVKVPAEMLEHPLLEILPQKRVVLDLSSKLVVEQPLMDRLHELKRMGYRFAMTNFRVGHSDPDFLNVIDFAKLSIGDLSDEEARKEVRQLRGRGLRLIAEKVEDADDFKLARSLFMNYYQGYFFARPETLHMRRVDPHAERVSRLFNLVLSDAPRDVVESEFKQDVALSFNILRYINSPGMGLAEEVNSIKHALVMLGKTRLARWLSMMMMRNSKQSVAPRALLRTALIRARTTELLGAAHFGNAQRDHLFMTGMFSLLDVLFGMSLEESVGTLQLPEPIRLALIKREGPYAPYLQLAIACDHFDVEEIRHGSRRLGIPLRQINHFQTEAMTWARQLDEGLNESE</sequence>
<dbReference type="Gene3D" id="1.10.3210.10">
    <property type="entry name" value="Hypothetical protein af1432"/>
    <property type="match status" value="1"/>
</dbReference>
<feature type="region of interest" description="Disordered" evidence="1">
    <location>
        <begin position="20"/>
        <end position="48"/>
    </location>
</feature>
<dbReference type="Gene3D" id="3.20.20.450">
    <property type="entry name" value="EAL domain"/>
    <property type="match status" value="1"/>
</dbReference>
<dbReference type="Proteomes" id="UP001239019">
    <property type="component" value="Unassembled WGS sequence"/>
</dbReference>
<proteinExistence type="predicted"/>
<dbReference type="PROSITE" id="PS51833">
    <property type="entry name" value="HDOD"/>
    <property type="match status" value="1"/>
</dbReference>
<comment type="caution">
    <text evidence="4">The sequence shown here is derived from an EMBL/GenBank/DDBJ whole genome shotgun (WGS) entry which is preliminary data.</text>
</comment>
<dbReference type="InterPro" id="IPR014408">
    <property type="entry name" value="dGMP_Pdiesterase_EAL/HD-GYP"/>
</dbReference>
<evidence type="ECO:0000313" key="4">
    <source>
        <dbReference type="EMBL" id="MDQ2068373.1"/>
    </source>
</evidence>
<evidence type="ECO:0000259" key="3">
    <source>
        <dbReference type="PROSITE" id="PS51833"/>
    </source>
</evidence>
<reference evidence="4 5" key="1">
    <citation type="submission" date="2023-08" db="EMBL/GenBank/DDBJ databases">
        <title>Whole-genome sequencing of halo(alkali)philic microorganisms from hypersaline lakes.</title>
        <authorList>
            <person name="Sorokin D.Y."/>
            <person name="Abbas B."/>
            <person name="Merkel A.Y."/>
        </authorList>
    </citation>
    <scope>NUCLEOTIDE SEQUENCE [LARGE SCALE GENOMIC DNA]</scope>
    <source>
        <strain evidence="4 5">AB-CW4</strain>
    </source>
</reference>
<dbReference type="PIRSF" id="PIRSF003180">
    <property type="entry name" value="DiGMPpdiest_YuxH"/>
    <property type="match status" value="1"/>
</dbReference>
<feature type="domain" description="EAL" evidence="2">
    <location>
        <begin position="1"/>
        <end position="253"/>
    </location>
</feature>
<dbReference type="PROSITE" id="PS50883">
    <property type="entry name" value="EAL"/>
    <property type="match status" value="1"/>
</dbReference>
<evidence type="ECO:0000313" key="5">
    <source>
        <dbReference type="Proteomes" id="UP001239019"/>
    </source>
</evidence>
<dbReference type="PANTHER" id="PTHR33525">
    <property type="match status" value="1"/>
</dbReference>
<dbReference type="Pfam" id="PF00563">
    <property type="entry name" value="EAL"/>
    <property type="match status" value="1"/>
</dbReference>
<accession>A0ABU0W2Z3</accession>
<dbReference type="InterPro" id="IPR052340">
    <property type="entry name" value="RNase_Y/CdgJ"/>
</dbReference>
<organism evidence="4 5">
    <name type="scientific">Natronospira bacteriovora</name>
    <dbReference type="NCBI Taxonomy" id="3069753"/>
    <lineage>
        <taxon>Bacteria</taxon>
        <taxon>Pseudomonadati</taxon>
        <taxon>Pseudomonadota</taxon>
        <taxon>Gammaproteobacteria</taxon>
        <taxon>Natronospirales</taxon>
        <taxon>Natronospiraceae</taxon>
        <taxon>Natronospira</taxon>
    </lineage>
</organism>
<dbReference type="Pfam" id="PF08668">
    <property type="entry name" value="HDOD"/>
    <property type="match status" value="1"/>
</dbReference>
<dbReference type="InterPro" id="IPR035919">
    <property type="entry name" value="EAL_sf"/>
</dbReference>
<dbReference type="EMBL" id="JAVDDT010000001">
    <property type="protein sequence ID" value="MDQ2068373.1"/>
    <property type="molecule type" value="Genomic_DNA"/>
</dbReference>